<dbReference type="GO" id="GO:0016301">
    <property type="term" value="F:kinase activity"/>
    <property type="evidence" value="ECO:0007669"/>
    <property type="project" value="UniProtKB-KW"/>
</dbReference>
<reference evidence="2" key="1">
    <citation type="journal article" date="2019" name="Curr. Biol.">
        <title>Genome Sequence of Striga asiatica Provides Insight into the Evolution of Plant Parasitism.</title>
        <authorList>
            <person name="Yoshida S."/>
            <person name="Kim S."/>
            <person name="Wafula E.K."/>
            <person name="Tanskanen J."/>
            <person name="Kim Y.M."/>
            <person name="Honaas L."/>
            <person name="Yang Z."/>
            <person name="Spallek T."/>
            <person name="Conn C.E."/>
            <person name="Ichihashi Y."/>
            <person name="Cheong K."/>
            <person name="Cui S."/>
            <person name="Der J.P."/>
            <person name="Gundlach H."/>
            <person name="Jiao Y."/>
            <person name="Hori C."/>
            <person name="Ishida J.K."/>
            <person name="Kasahara H."/>
            <person name="Kiba T."/>
            <person name="Kim M.S."/>
            <person name="Koo N."/>
            <person name="Laohavisit A."/>
            <person name="Lee Y.H."/>
            <person name="Lumba S."/>
            <person name="McCourt P."/>
            <person name="Mortimer J.C."/>
            <person name="Mutuku J.M."/>
            <person name="Nomura T."/>
            <person name="Sasaki-Sekimoto Y."/>
            <person name="Seto Y."/>
            <person name="Wang Y."/>
            <person name="Wakatake T."/>
            <person name="Sakakibara H."/>
            <person name="Demura T."/>
            <person name="Yamaguchi S."/>
            <person name="Yoneyama K."/>
            <person name="Manabe R.I."/>
            <person name="Nelson D.C."/>
            <person name="Schulman A.H."/>
            <person name="Timko M.P."/>
            <person name="dePamphilis C.W."/>
            <person name="Choi D."/>
            <person name="Shirasu K."/>
        </authorList>
    </citation>
    <scope>NUCLEOTIDE SEQUENCE [LARGE SCALE GENOMIC DNA]</scope>
    <source>
        <strain evidence="2">cv. UVA1</strain>
    </source>
</reference>
<evidence type="ECO:0000313" key="2">
    <source>
        <dbReference type="Proteomes" id="UP000325081"/>
    </source>
</evidence>
<name>A0A5A7PG34_STRAF</name>
<gene>
    <name evidence="1" type="ORF">STAS_07509</name>
</gene>
<accession>A0A5A7PG34</accession>
<dbReference type="EMBL" id="BKCP01004494">
    <property type="protein sequence ID" value="GER31508.1"/>
    <property type="molecule type" value="Genomic_DNA"/>
</dbReference>
<proteinExistence type="predicted"/>
<sequence length="291" mass="33819">MVPLISLGPWAWADSEYGLDGLRHNFWVSKNWETTEDKIDSGYDSSTAGVVIEFLVADWEKLPGFDIGAQLAGMCGLLAIAINEKRVSVTYYYNIADHEIFKYRSSRSSWSCYFSPETSLECRKRAYELVHDKAAWQTGVITGKENYNSKDIWSGSITRVWGSPWSIMQPTTEINGTLIVRHRKMDHRWWRAQKWAKRNENKSLSSASGYTGRYMMRFQTEYTSNIMNKARHSAFGREAGKMVLESSSESYIYYLHNLRINEHDMEKFVWSNHKPWVPRPLLSIHVRIETC</sequence>
<dbReference type="PANTHER" id="PTHR13132">
    <property type="entry name" value="ALPHA- 1,6 -FUCOSYLTRANSFERASE"/>
    <property type="match status" value="1"/>
</dbReference>
<evidence type="ECO:0000313" key="1">
    <source>
        <dbReference type="EMBL" id="GER31508.1"/>
    </source>
</evidence>
<dbReference type="AlphaFoldDB" id="A0A5A7PG34"/>
<keyword evidence="1" id="KW-0418">Kinase</keyword>
<keyword evidence="1" id="KW-0808">Transferase</keyword>
<dbReference type="OrthoDB" id="2014825at2759"/>
<comment type="caution">
    <text evidence="1">The sequence shown here is derived from an EMBL/GenBank/DDBJ whole genome shotgun (WGS) entry which is preliminary data.</text>
</comment>
<dbReference type="Proteomes" id="UP000325081">
    <property type="component" value="Unassembled WGS sequence"/>
</dbReference>
<protein>
    <submittedName>
        <fullName evidence="1">CBL-interacting protein kinase 3</fullName>
    </submittedName>
</protein>
<dbReference type="GO" id="GO:0006487">
    <property type="term" value="P:protein N-linked glycosylation"/>
    <property type="evidence" value="ECO:0007669"/>
    <property type="project" value="TreeGrafter"/>
</dbReference>
<keyword evidence="2" id="KW-1185">Reference proteome</keyword>
<organism evidence="1 2">
    <name type="scientific">Striga asiatica</name>
    <name type="common">Asiatic witchweed</name>
    <name type="synonym">Buchnera asiatica</name>
    <dbReference type="NCBI Taxonomy" id="4170"/>
    <lineage>
        <taxon>Eukaryota</taxon>
        <taxon>Viridiplantae</taxon>
        <taxon>Streptophyta</taxon>
        <taxon>Embryophyta</taxon>
        <taxon>Tracheophyta</taxon>
        <taxon>Spermatophyta</taxon>
        <taxon>Magnoliopsida</taxon>
        <taxon>eudicotyledons</taxon>
        <taxon>Gunneridae</taxon>
        <taxon>Pentapetalae</taxon>
        <taxon>asterids</taxon>
        <taxon>lamiids</taxon>
        <taxon>Lamiales</taxon>
        <taxon>Orobanchaceae</taxon>
        <taxon>Buchnereae</taxon>
        <taxon>Striga</taxon>
    </lineage>
</organism>
<dbReference type="PANTHER" id="PTHR13132:SF29">
    <property type="entry name" value="ALPHA-(1,6)-FUCOSYLTRANSFERASE"/>
    <property type="match status" value="1"/>
</dbReference>
<dbReference type="GO" id="GO:0046921">
    <property type="term" value="F:alpha-(1-&gt;6)-fucosyltransferase activity"/>
    <property type="evidence" value="ECO:0007669"/>
    <property type="project" value="TreeGrafter"/>
</dbReference>